<proteinExistence type="predicted"/>
<name>D3B5D9_HETP5</name>
<reference evidence="1 2" key="1">
    <citation type="journal article" date="2011" name="Genome Res.">
        <title>Phylogeny-wide analysis of social amoeba genomes highlights ancient origins for complex intercellular communication.</title>
        <authorList>
            <person name="Heidel A.J."/>
            <person name="Lawal H.M."/>
            <person name="Felder M."/>
            <person name="Schilde C."/>
            <person name="Helps N.R."/>
            <person name="Tunggal B."/>
            <person name="Rivero F."/>
            <person name="John U."/>
            <person name="Schleicher M."/>
            <person name="Eichinger L."/>
            <person name="Platzer M."/>
            <person name="Noegel A.A."/>
            <person name="Schaap P."/>
            <person name="Gloeckner G."/>
        </authorList>
    </citation>
    <scope>NUCLEOTIDE SEQUENCE [LARGE SCALE GENOMIC DNA]</scope>
    <source>
        <strain evidence="2">ATCC 26659 / Pp 5 / PN500</strain>
    </source>
</reference>
<comment type="caution">
    <text evidence="1">The sequence shown here is derived from an EMBL/GenBank/DDBJ whole genome shotgun (WGS) entry which is preliminary data.</text>
</comment>
<dbReference type="RefSeq" id="XP_020435204.1">
    <property type="nucleotide sequence ID" value="XM_020574790.1"/>
</dbReference>
<sequence length="156" mass="18096">MSQYIKAVIFLKDIVTEFNRYHDGIPFTLYENKEHPHADTGMYRISLSKDRTFFSQAFPREDFPCTEIHINIGRGSQKLFKNLVAHYFTGDQDERTLKEILRRVRHSAIDQGYEAYVKLETCVVKRVTGSRPQGLGNFATGRSSPTGYSELHLYLR</sequence>
<gene>
    <name evidence="1" type="ORF">PPL_03877</name>
</gene>
<accession>D3B5D9</accession>
<dbReference type="Proteomes" id="UP000001396">
    <property type="component" value="Unassembled WGS sequence"/>
</dbReference>
<dbReference type="AlphaFoldDB" id="D3B5D9"/>
<dbReference type="EMBL" id="ADBJ01000017">
    <property type="protein sequence ID" value="EFA83087.1"/>
    <property type="molecule type" value="Genomic_DNA"/>
</dbReference>
<dbReference type="InParanoid" id="D3B5D9"/>
<keyword evidence="2" id="KW-1185">Reference proteome</keyword>
<dbReference type="GeneID" id="31359364"/>
<protein>
    <submittedName>
        <fullName evidence="1">Uncharacterized protein</fullName>
    </submittedName>
</protein>
<evidence type="ECO:0000313" key="2">
    <source>
        <dbReference type="Proteomes" id="UP000001396"/>
    </source>
</evidence>
<organism evidence="1 2">
    <name type="scientific">Heterostelium pallidum (strain ATCC 26659 / Pp 5 / PN500)</name>
    <name type="common">Cellular slime mold</name>
    <name type="synonym">Polysphondylium pallidum</name>
    <dbReference type="NCBI Taxonomy" id="670386"/>
    <lineage>
        <taxon>Eukaryota</taxon>
        <taxon>Amoebozoa</taxon>
        <taxon>Evosea</taxon>
        <taxon>Eumycetozoa</taxon>
        <taxon>Dictyostelia</taxon>
        <taxon>Acytosteliales</taxon>
        <taxon>Acytosteliaceae</taxon>
        <taxon>Heterostelium</taxon>
    </lineage>
</organism>
<evidence type="ECO:0000313" key="1">
    <source>
        <dbReference type="EMBL" id="EFA83087.1"/>
    </source>
</evidence>